<protein>
    <recommendedName>
        <fullName evidence="5">ROK family protein</fullName>
    </recommendedName>
</protein>
<evidence type="ECO:0000256" key="1">
    <source>
        <dbReference type="ARBA" id="ARBA00006479"/>
    </source>
</evidence>
<proteinExistence type="inferred from homology"/>
<gene>
    <name evidence="3" type="ORF">HMPREF9233_00681</name>
</gene>
<organism evidence="3 4">
    <name type="scientific">Actinobaculum massiliense ACS-171-V-Col2</name>
    <dbReference type="NCBI Taxonomy" id="883066"/>
    <lineage>
        <taxon>Bacteria</taxon>
        <taxon>Bacillati</taxon>
        <taxon>Actinomycetota</taxon>
        <taxon>Actinomycetes</taxon>
        <taxon>Actinomycetales</taxon>
        <taxon>Actinomycetaceae</taxon>
        <taxon>Actinobaculum</taxon>
    </lineage>
</organism>
<dbReference type="InterPro" id="IPR049874">
    <property type="entry name" value="ROK_cs"/>
</dbReference>
<feature type="region of interest" description="Disordered" evidence="2">
    <location>
        <begin position="372"/>
        <end position="393"/>
    </location>
</feature>
<dbReference type="RefSeq" id="WP_007000887.1">
    <property type="nucleotide sequence ID" value="NZ_JH992955.1"/>
</dbReference>
<dbReference type="EMBL" id="AGWL01000002">
    <property type="protein sequence ID" value="EKU95894.1"/>
    <property type="molecule type" value="Genomic_DNA"/>
</dbReference>
<evidence type="ECO:0008006" key="5">
    <source>
        <dbReference type="Google" id="ProtNLM"/>
    </source>
</evidence>
<dbReference type="InterPro" id="IPR043129">
    <property type="entry name" value="ATPase_NBD"/>
</dbReference>
<dbReference type="Proteomes" id="UP000009888">
    <property type="component" value="Unassembled WGS sequence"/>
</dbReference>
<evidence type="ECO:0000313" key="3">
    <source>
        <dbReference type="EMBL" id="EKU95894.1"/>
    </source>
</evidence>
<dbReference type="PATRIC" id="fig|883066.3.peg.700"/>
<evidence type="ECO:0000313" key="4">
    <source>
        <dbReference type="Proteomes" id="UP000009888"/>
    </source>
</evidence>
<dbReference type="InterPro" id="IPR000600">
    <property type="entry name" value="ROK"/>
</dbReference>
<dbReference type="PANTHER" id="PTHR18964:SF169">
    <property type="entry name" value="N-ACETYLMANNOSAMINE KINASE"/>
    <property type="match status" value="1"/>
</dbReference>
<dbReference type="PROSITE" id="PS01125">
    <property type="entry name" value="ROK"/>
    <property type="match status" value="1"/>
</dbReference>
<name>K9EFB7_9ACTO</name>
<accession>K9EFB7</accession>
<dbReference type="AlphaFoldDB" id="K9EFB7"/>
<dbReference type="STRING" id="202789.GCA_001457435_01451"/>
<comment type="caution">
    <text evidence="3">The sequence shown here is derived from an EMBL/GenBank/DDBJ whole genome shotgun (WGS) entry which is preliminary data.</text>
</comment>
<evidence type="ECO:0000256" key="2">
    <source>
        <dbReference type="SAM" id="MobiDB-lite"/>
    </source>
</evidence>
<reference evidence="3 4" key="1">
    <citation type="submission" date="2012-09" db="EMBL/GenBank/DDBJ databases">
        <title>The Genome Sequence of Actinobaculum massiliae ACS-171-V-COL2.</title>
        <authorList>
            <consortium name="The Broad Institute Genome Sequencing Platform"/>
            <person name="Earl A."/>
            <person name="Ward D."/>
            <person name="Feldgarden M."/>
            <person name="Gevers D."/>
            <person name="Saerens B."/>
            <person name="Vaneechoutte M."/>
            <person name="Walker B."/>
            <person name="Young S.K."/>
            <person name="Zeng Q."/>
            <person name="Gargeya S."/>
            <person name="Fitzgerald M."/>
            <person name="Haas B."/>
            <person name="Abouelleil A."/>
            <person name="Alvarado L."/>
            <person name="Arachchi H.M."/>
            <person name="Berlin A."/>
            <person name="Chapman S.B."/>
            <person name="Goldberg J."/>
            <person name="Griggs A."/>
            <person name="Gujja S."/>
            <person name="Hansen M."/>
            <person name="Howarth C."/>
            <person name="Imamovic A."/>
            <person name="Larimer J."/>
            <person name="McCowen C."/>
            <person name="Montmayeur A."/>
            <person name="Murphy C."/>
            <person name="Neiman D."/>
            <person name="Pearson M."/>
            <person name="Priest M."/>
            <person name="Roberts A."/>
            <person name="Saif S."/>
            <person name="Shea T."/>
            <person name="Sisk P."/>
            <person name="Sykes S."/>
            <person name="Wortman J."/>
            <person name="Nusbaum C."/>
            <person name="Birren B."/>
        </authorList>
    </citation>
    <scope>NUCLEOTIDE SEQUENCE [LARGE SCALE GENOMIC DNA]</scope>
    <source>
        <strain evidence="4">ACS-171-V-Col2</strain>
    </source>
</reference>
<dbReference type="PANTHER" id="PTHR18964">
    <property type="entry name" value="ROK (REPRESSOR, ORF, KINASE) FAMILY"/>
    <property type="match status" value="1"/>
</dbReference>
<comment type="similarity">
    <text evidence="1">Belongs to the ROK (NagC/XylR) family.</text>
</comment>
<dbReference type="Gene3D" id="3.30.420.40">
    <property type="match status" value="2"/>
</dbReference>
<dbReference type="SUPFAM" id="SSF53067">
    <property type="entry name" value="Actin-like ATPase domain"/>
    <property type="match status" value="1"/>
</dbReference>
<dbReference type="eggNOG" id="COG1940">
    <property type="taxonomic scope" value="Bacteria"/>
</dbReference>
<sequence length="393" mass="38165">MALDTGAHGEATRGMDPVPVLTLDIGGTKIAGAIVTFGGNKPTISLASSTPTRADRGGAQVLATIVDFAGSLLHDAARAGVTPAGIGVSSAGVIRAEDGSIASATDTMPGWASQPLGEALRQASGLPVAVLNDVHGHALGEVSYGAATGASTALVFAVGTGMGGAAVINGTVHHGARGVSGHFGHLFHPLAAGLICSCGRESHIESVASGSGLARLWAKRAAALAPESASIGAPWRAATYTGALEPVSETFVYQSAGGAAAETLPTQVSGGGEVAQRAAAGSSFATAVIHDSGVALGEVVASLANCLDPDVVVLSGSVVGAGPAWRQGLEAGFAETAMTPIASTPLVEGSLGGNAPLIGAGVHLLHSLSTQGGADASAQGGTDACSEASLGQP</sequence>
<dbReference type="Pfam" id="PF00480">
    <property type="entry name" value="ROK"/>
    <property type="match status" value="1"/>
</dbReference>
<dbReference type="HOGENOM" id="CLU_036604_0_4_11"/>
<keyword evidence="4" id="KW-1185">Reference proteome</keyword>